<gene>
    <name evidence="5" type="ORF">NEISUBOT_04878</name>
</gene>
<feature type="domain" description="Baseplate J-like central" evidence="3">
    <location>
        <begin position="190"/>
        <end position="253"/>
    </location>
</feature>
<dbReference type="AlphaFoldDB" id="A0A9W5MYU9"/>
<dbReference type="InterPro" id="IPR058531">
    <property type="entry name" value="Baseplate_J_M"/>
</dbReference>
<evidence type="ECO:0000313" key="5">
    <source>
        <dbReference type="EMBL" id="EFC51623.1"/>
    </source>
</evidence>
<dbReference type="RefSeq" id="WP_004520435.1">
    <property type="nucleotide sequence ID" value="NZ_ACEO02000009.1"/>
</dbReference>
<comment type="caution">
    <text evidence="5">The sequence shown here is derived from an EMBL/GenBank/DDBJ whole genome shotgun (WGS) entry which is preliminary data.</text>
</comment>
<dbReference type="InterPro" id="IPR058530">
    <property type="entry name" value="Baseplate_J-like_C"/>
</dbReference>
<dbReference type="PANTHER" id="PTHR37829:SF3">
    <property type="entry name" value="PROTEIN JAYE-RELATED"/>
    <property type="match status" value="1"/>
</dbReference>
<evidence type="ECO:0000256" key="1">
    <source>
        <dbReference type="ARBA" id="ARBA00038087"/>
    </source>
</evidence>
<dbReference type="InterPro" id="IPR052399">
    <property type="entry name" value="Phage_Baseplate_Assmbl_Protein"/>
</dbReference>
<dbReference type="Pfam" id="PF04865">
    <property type="entry name" value="Baseplate_J"/>
    <property type="match status" value="1"/>
</dbReference>
<organism evidence="5 6">
    <name type="scientific">Neisseria subflava NJ9703</name>
    <dbReference type="NCBI Taxonomy" id="546268"/>
    <lineage>
        <taxon>Bacteria</taxon>
        <taxon>Pseudomonadati</taxon>
        <taxon>Pseudomonadota</taxon>
        <taxon>Betaproteobacteria</taxon>
        <taxon>Neisseriales</taxon>
        <taxon>Neisseriaceae</taxon>
        <taxon>Neisseria</taxon>
    </lineage>
</organism>
<feature type="domain" description="Baseplate J-like C-terminal" evidence="4">
    <location>
        <begin position="267"/>
        <end position="350"/>
    </location>
</feature>
<evidence type="ECO:0000259" key="4">
    <source>
        <dbReference type="Pfam" id="PF26079"/>
    </source>
</evidence>
<accession>A0A9W5MYU9</accession>
<dbReference type="EMBL" id="ACEO02000009">
    <property type="protein sequence ID" value="EFC51623.1"/>
    <property type="molecule type" value="Genomic_DNA"/>
</dbReference>
<dbReference type="Pfam" id="PF26078">
    <property type="entry name" value="Baseplate_J_M"/>
    <property type="match status" value="1"/>
</dbReference>
<evidence type="ECO:0000313" key="6">
    <source>
        <dbReference type="Proteomes" id="UP000004621"/>
    </source>
</evidence>
<evidence type="ECO:0000259" key="2">
    <source>
        <dbReference type="Pfam" id="PF04865"/>
    </source>
</evidence>
<dbReference type="InterPro" id="IPR006949">
    <property type="entry name" value="Barrel_Baseplate_J-like"/>
</dbReference>
<evidence type="ECO:0000259" key="3">
    <source>
        <dbReference type="Pfam" id="PF26078"/>
    </source>
</evidence>
<dbReference type="Proteomes" id="UP000004621">
    <property type="component" value="Unassembled WGS sequence"/>
</dbReference>
<sequence length="355" mass="37752">MTQALNFEQIRANYLRDLQNQNPTAHVHAGSDNHVRATAIAAVGEGQYQHQEWILRQAFADTADSAYLEKHAAKYGIYRKTATFAGGKVRVRGAVGATVPVGQQINVGDKVYLAAESAVIGTLGSTEIAVIATVAGSAQNQTAETAATLQSVPAGIDSSAVLLTMVGGTDAESDESLLARYEERLRRPAAGGNQYDFRNWCLEVPGVVDAFIYPLRRGNGFVDAVILGENGIPSAETLAAVQAHVDAVRPVTRKNGFLALAPSIQTVNVAVTITLSSGTDTDTATAAIKSAVNAYFDALKPGDTLIKSQLETLISEVYGVRDRVLTTPVSNIKPQESAEDIYWLRAGSISVEYTT</sequence>
<protein>
    <submittedName>
        <fullName evidence="5">Baseplate J-like protein</fullName>
    </submittedName>
</protein>
<dbReference type="Pfam" id="PF26079">
    <property type="entry name" value="Baseplate_J_C"/>
    <property type="match status" value="1"/>
</dbReference>
<comment type="similarity">
    <text evidence="1">Belongs to the Mu gp47/PBSX XkdT family.</text>
</comment>
<name>A0A9W5MYU9_NEISU</name>
<dbReference type="PANTHER" id="PTHR37829">
    <property type="entry name" value="PHAGE-LIKE ELEMENT PBSX PROTEIN XKDT"/>
    <property type="match status" value="1"/>
</dbReference>
<feature type="domain" description="Baseplate protein J-like barrel" evidence="2">
    <location>
        <begin position="89"/>
        <end position="161"/>
    </location>
</feature>
<reference evidence="5 6" key="1">
    <citation type="submission" date="2010-01" db="EMBL/GenBank/DDBJ databases">
        <authorList>
            <person name="Weinstock G."/>
            <person name="Sodergren E."/>
            <person name="Clifton S."/>
            <person name="Fulton L."/>
            <person name="Fulton B."/>
            <person name="Courtney L."/>
            <person name="Fronick C."/>
            <person name="Harrison M."/>
            <person name="Strong C."/>
            <person name="Farmer C."/>
            <person name="Delahaunty K."/>
            <person name="Markovic C."/>
            <person name="Hall O."/>
            <person name="Minx P."/>
            <person name="Tomlinson C."/>
            <person name="Mitreva M."/>
            <person name="Nelson J."/>
            <person name="Hou S."/>
            <person name="Wollam A."/>
            <person name="Pepin K.H."/>
            <person name="Johnson M."/>
            <person name="Bhonagiri V."/>
            <person name="Nash W.E."/>
            <person name="Warren W."/>
            <person name="Chinwalla A."/>
            <person name="Mardis E.R."/>
            <person name="Wilson R.K."/>
        </authorList>
    </citation>
    <scope>NUCLEOTIDE SEQUENCE [LARGE SCALE GENOMIC DNA]</scope>
    <source>
        <strain evidence="5 6">NJ9703</strain>
    </source>
</reference>
<proteinExistence type="inferred from homology"/>